<feature type="compositionally biased region" description="Basic residues" evidence="8">
    <location>
        <begin position="1"/>
        <end position="12"/>
    </location>
</feature>
<evidence type="ECO:0000256" key="6">
    <source>
        <dbReference type="ARBA" id="ARBA00023242"/>
    </source>
</evidence>
<dbReference type="GO" id="GO:0033314">
    <property type="term" value="P:mitotic DNA replication checkpoint signaling"/>
    <property type="evidence" value="ECO:0007669"/>
    <property type="project" value="TreeGrafter"/>
</dbReference>
<gene>
    <name evidence="10" type="primary">RAD17</name>
    <name evidence="10" type="ORF">FE257_007193</name>
</gene>
<name>A0AAD4GTF1_ASPNN</name>
<evidence type="ECO:0000256" key="3">
    <source>
        <dbReference type="ARBA" id="ARBA00022741"/>
    </source>
</evidence>
<dbReference type="GO" id="GO:0005524">
    <property type="term" value="F:ATP binding"/>
    <property type="evidence" value="ECO:0007669"/>
    <property type="project" value="UniProtKB-KW"/>
</dbReference>
<feature type="compositionally biased region" description="Acidic residues" evidence="8">
    <location>
        <begin position="595"/>
        <end position="610"/>
    </location>
</feature>
<accession>A0AAD4GTF1</accession>
<dbReference type="PANTHER" id="PTHR12172">
    <property type="entry name" value="CELL CYCLE CHECKPOINT PROTEIN RAD17"/>
    <property type="match status" value="1"/>
</dbReference>
<evidence type="ECO:0000256" key="8">
    <source>
        <dbReference type="SAM" id="MobiDB-lite"/>
    </source>
</evidence>
<keyword evidence="5" id="KW-0067">ATP-binding</keyword>
<dbReference type="InterPro" id="IPR003593">
    <property type="entry name" value="AAA+_ATPase"/>
</dbReference>
<dbReference type="EMBL" id="VCAU01000035">
    <property type="protein sequence ID" value="KAF9889484.1"/>
    <property type="molecule type" value="Genomic_DNA"/>
</dbReference>
<dbReference type="InterPro" id="IPR004582">
    <property type="entry name" value="Checkpoint_prot_Rad17_Rad24"/>
</dbReference>
<dbReference type="PANTHER" id="PTHR12172:SF0">
    <property type="entry name" value="CELL CYCLE CHECKPOINT PROTEIN RAD17"/>
    <property type="match status" value="1"/>
</dbReference>
<keyword evidence="3" id="KW-0547">Nucleotide-binding</keyword>
<evidence type="ECO:0000259" key="9">
    <source>
        <dbReference type="SMART" id="SM00382"/>
    </source>
</evidence>
<dbReference type="InterPro" id="IPR057927">
    <property type="entry name" value="RAD24-like_helical"/>
</dbReference>
<sequence length="610" mass="67523">MMAGRSTKRQRRSTIYSDDAIKAGNTNTNTRLSFEGASKNGGKDDVDRFSPLDLNELAVHKRKVSDVEDWLRDALNGNIRRKLLVLRGPAGSGKSTTVSLLARQLNFEILEWKSPPVSDQHTEGYVSLARKFDDFLGRGDSFGGLDLDGDDYGDTTKNVANDKFSRRIILIEEFPTLNRNSSSLAAFRASLQRCLAPSILALPTGSDQHQNGQPSTPIVIIVSETHLNSGPSLLDNITVYRLLGAEIYNNPCTTIIDFNIIAPTFMSKALKLILDKHLRSSRNHKNTITPGSSTLRSLSKTGDIRNAVNALEFLCIRADQVKSVNTHNLIDQKVTCRSQAKTEHIENDALELITQRETSLGIFHAVGKIVYNKREEAITTPEGLNPTQPPNHMYQHHRPKASQVSVNDLSDEMGTDIQTFISALHENYVQSCDCHSFMDCLNGCIDALSDSDILCADNRSFIGSRRSAGVGAYRGSSGVDILRQDELSYQVATRGPVHDLMAVNMIPRMDLLLDQLPYMATLTADQEEARSLNRITGLCELRSRVDFDGDGSDYALDKMVESSIAQDTWSSTRWKKPSKDSGRIFGPQRPLSSGDTEENLVLSDDDILDD</sequence>
<keyword evidence="11" id="KW-1185">Reference proteome</keyword>
<dbReference type="AlphaFoldDB" id="A0AAD4GTF1"/>
<comment type="subcellular location">
    <subcellularLocation>
        <location evidence="1">Nucleus</location>
    </subcellularLocation>
</comment>
<organism evidence="10 11">
    <name type="scientific">Aspergillus nanangensis</name>
    <dbReference type="NCBI Taxonomy" id="2582783"/>
    <lineage>
        <taxon>Eukaryota</taxon>
        <taxon>Fungi</taxon>
        <taxon>Dikarya</taxon>
        <taxon>Ascomycota</taxon>
        <taxon>Pezizomycotina</taxon>
        <taxon>Eurotiomycetes</taxon>
        <taxon>Eurotiomycetidae</taxon>
        <taxon>Eurotiales</taxon>
        <taxon>Aspergillaceae</taxon>
        <taxon>Aspergillus</taxon>
        <taxon>Aspergillus subgen. Circumdati</taxon>
    </lineage>
</organism>
<reference evidence="10" key="2">
    <citation type="submission" date="2020-02" db="EMBL/GenBank/DDBJ databases">
        <authorList>
            <person name="Gilchrist C.L.M."/>
            <person name="Chooi Y.-H."/>
        </authorList>
    </citation>
    <scope>NUCLEOTIDE SEQUENCE</scope>
    <source>
        <strain evidence="10">MST-FP2251</strain>
    </source>
</reference>
<dbReference type="Pfam" id="PF25812">
    <property type="entry name" value="RAD24_helical"/>
    <property type="match status" value="1"/>
</dbReference>
<evidence type="ECO:0000256" key="7">
    <source>
        <dbReference type="ARBA" id="ARBA00023306"/>
    </source>
</evidence>
<dbReference type="SMART" id="SM00382">
    <property type="entry name" value="AAA"/>
    <property type="match status" value="1"/>
</dbReference>
<protein>
    <submittedName>
        <fullName evidence="10">Cell cycle checkpoint protein rad17</fullName>
    </submittedName>
</protein>
<dbReference type="Pfam" id="PF03215">
    <property type="entry name" value="Rad17"/>
    <property type="match status" value="1"/>
</dbReference>
<dbReference type="GO" id="GO:0006281">
    <property type="term" value="P:DNA repair"/>
    <property type="evidence" value="ECO:0007669"/>
    <property type="project" value="InterPro"/>
</dbReference>
<dbReference type="SUPFAM" id="SSF52540">
    <property type="entry name" value="P-loop containing nucleoside triphosphate hydrolases"/>
    <property type="match status" value="1"/>
</dbReference>
<dbReference type="GO" id="GO:0003689">
    <property type="term" value="F:DNA clamp loader activity"/>
    <property type="evidence" value="ECO:0007669"/>
    <property type="project" value="TreeGrafter"/>
</dbReference>
<keyword evidence="7" id="KW-0131">Cell cycle</keyword>
<evidence type="ECO:0000256" key="5">
    <source>
        <dbReference type="ARBA" id="ARBA00022840"/>
    </source>
</evidence>
<evidence type="ECO:0000256" key="4">
    <source>
        <dbReference type="ARBA" id="ARBA00022763"/>
    </source>
</evidence>
<feature type="region of interest" description="Disordered" evidence="8">
    <location>
        <begin position="570"/>
        <end position="610"/>
    </location>
</feature>
<feature type="domain" description="AAA+ ATPase" evidence="9">
    <location>
        <begin position="80"/>
        <end position="253"/>
    </location>
</feature>
<keyword evidence="6" id="KW-0539">Nucleus</keyword>
<feature type="region of interest" description="Disordered" evidence="8">
    <location>
        <begin position="1"/>
        <end position="40"/>
    </location>
</feature>
<comment type="similarity">
    <text evidence="2">Belongs to the rad17/RAD24 family.</text>
</comment>
<evidence type="ECO:0000256" key="1">
    <source>
        <dbReference type="ARBA" id="ARBA00004123"/>
    </source>
</evidence>
<keyword evidence="4" id="KW-0227">DNA damage</keyword>
<reference evidence="10" key="1">
    <citation type="journal article" date="2019" name="Beilstein J. Org. Chem.">
        <title>Nanangenines: drimane sesquiterpenoids as the dominant metabolite cohort of a novel Australian fungus, Aspergillus nanangensis.</title>
        <authorList>
            <person name="Lacey H.J."/>
            <person name="Gilchrist C.L.M."/>
            <person name="Crombie A."/>
            <person name="Kalaitzis J.A."/>
            <person name="Vuong D."/>
            <person name="Rutledge P.J."/>
            <person name="Turner P."/>
            <person name="Pitt J.I."/>
            <person name="Lacey E."/>
            <person name="Chooi Y.H."/>
            <person name="Piggott A.M."/>
        </authorList>
    </citation>
    <scope>NUCLEOTIDE SEQUENCE</scope>
    <source>
        <strain evidence="10">MST-FP2251</strain>
    </source>
</reference>
<proteinExistence type="inferred from homology"/>
<dbReference type="GO" id="GO:0000077">
    <property type="term" value="P:DNA damage checkpoint signaling"/>
    <property type="evidence" value="ECO:0007669"/>
    <property type="project" value="TreeGrafter"/>
</dbReference>
<dbReference type="GO" id="GO:0005634">
    <property type="term" value="C:nucleus"/>
    <property type="evidence" value="ECO:0007669"/>
    <property type="project" value="UniProtKB-SubCell"/>
</dbReference>
<dbReference type="GO" id="GO:0003682">
    <property type="term" value="F:chromatin binding"/>
    <property type="evidence" value="ECO:0007669"/>
    <property type="project" value="TreeGrafter"/>
</dbReference>
<comment type="caution">
    <text evidence="10">The sequence shown here is derived from an EMBL/GenBank/DDBJ whole genome shotgun (WGS) entry which is preliminary data.</text>
</comment>
<evidence type="ECO:0000256" key="2">
    <source>
        <dbReference type="ARBA" id="ARBA00006168"/>
    </source>
</evidence>
<dbReference type="InterPro" id="IPR027417">
    <property type="entry name" value="P-loop_NTPase"/>
</dbReference>
<dbReference type="Gene3D" id="3.40.50.300">
    <property type="entry name" value="P-loop containing nucleotide triphosphate hydrolases"/>
    <property type="match status" value="1"/>
</dbReference>
<dbReference type="Proteomes" id="UP001194746">
    <property type="component" value="Unassembled WGS sequence"/>
</dbReference>
<evidence type="ECO:0000313" key="10">
    <source>
        <dbReference type="EMBL" id="KAF9889484.1"/>
    </source>
</evidence>
<evidence type="ECO:0000313" key="11">
    <source>
        <dbReference type="Proteomes" id="UP001194746"/>
    </source>
</evidence>